<dbReference type="InterPro" id="IPR013517">
    <property type="entry name" value="FG-GAP"/>
</dbReference>
<proteinExistence type="predicted"/>
<dbReference type="EMBL" id="VNIB01000003">
    <property type="protein sequence ID" value="TYO99212.1"/>
    <property type="molecule type" value="Genomic_DNA"/>
</dbReference>
<dbReference type="Pfam" id="PF13517">
    <property type="entry name" value="FG-GAP_3"/>
    <property type="match status" value="1"/>
</dbReference>
<keyword evidence="4" id="KW-1185">Reference proteome</keyword>
<dbReference type="SUPFAM" id="SSF69318">
    <property type="entry name" value="Integrin alpha N-terminal domain"/>
    <property type="match status" value="1"/>
</dbReference>
<dbReference type="Proteomes" id="UP000324159">
    <property type="component" value="Unassembled WGS sequence"/>
</dbReference>
<reference evidence="3 4" key="1">
    <citation type="submission" date="2019-07" db="EMBL/GenBank/DDBJ databases">
        <title>Genomic Encyclopedia of Type Strains, Phase IV (KMG-IV): sequencing the most valuable type-strain genomes for metagenomic binning, comparative biology and taxonomic classification.</title>
        <authorList>
            <person name="Goeker M."/>
        </authorList>
    </citation>
    <scope>NUCLEOTIDE SEQUENCE [LARGE SCALE GENOMIC DNA]</scope>
    <source>
        <strain evidence="3 4">SS015</strain>
    </source>
</reference>
<evidence type="ECO:0000313" key="3">
    <source>
        <dbReference type="EMBL" id="TYO99212.1"/>
    </source>
</evidence>
<keyword evidence="1 2" id="KW-0732">Signal</keyword>
<dbReference type="InterPro" id="IPR028994">
    <property type="entry name" value="Integrin_alpha_N"/>
</dbReference>
<dbReference type="OrthoDB" id="9813582at2"/>
<comment type="caution">
    <text evidence="3">The sequence shown here is derived from an EMBL/GenBank/DDBJ whole genome shotgun (WGS) entry which is preliminary data.</text>
</comment>
<gene>
    <name evidence="3" type="ORF">EDC39_10355</name>
</gene>
<organism evidence="3 4">
    <name type="scientific">Geothermobacter ehrlichii</name>
    <dbReference type="NCBI Taxonomy" id="213224"/>
    <lineage>
        <taxon>Bacteria</taxon>
        <taxon>Pseudomonadati</taxon>
        <taxon>Thermodesulfobacteriota</taxon>
        <taxon>Desulfuromonadia</taxon>
        <taxon>Desulfuromonadales</taxon>
        <taxon>Geothermobacteraceae</taxon>
        <taxon>Geothermobacter</taxon>
    </lineage>
</organism>
<feature type="signal peptide" evidence="2">
    <location>
        <begin position="1"/>
        <end position="20"/>
    </location>
</feature>
<name>A0A5D3WJR7_9BACT</name>
<evidence type="ECO:0000256" key="2">
    <source>
        <dbReference type="SAM" id="SignalP"/>
    </source>
</evidence>
<feature type="chain" id="PRO_5023125282" evidence="2">
    <location>
        <begin position="21"/>
        <end position="573"/>
    </location>
</feature>
<protein>
    <submittedName>
        <fullName evidence="3">VCBS repeat protein</fullName>
    </submittedName>
</protein>
<accession>A0A5D3WJR7</accession>
<evidence type="ECO:0000313" key="4">
    <source>
        <dbReference type="Proteomes" id="UP000324159"/>
    </source>
</evidence>
<sequence>MKLRLFPLLLFLSLALPAVAQQLPGRLLDRLAPVEGVVVMRVGDEYLIDRDATQGVQAGDLFAVVKPGAPVVHPVTGEIIGKLDETLGYLQVSRVRSGYSYARPLPAGLQLDKGATIRRFDGVDAVLVDLRGDGDGVYRQLVRQLPQFNWQGYRTTPLTAESGKPLLIFQLAGDGLSVQTAAGQMLVQVAPAEIGLQAKSVSQPAAPAVAAPTPAASAAGTALIPGAATVAPAASRGGVLVMQQQRQGIWRGPSLSGEAVALAGGDFDGDGANELALLFADGLTVYRLSAGKLQALGQVRLPRDGVPLSLDAFDLDGDRRQELYLGLGFEDGVGTRIIEYVDGGFQLLPDISPWLVRAIRRGDGSRMLAGQRGGQGMRLTAGNVHVMNRRGGVLAPGEMLGVPPKTSIFNVQPLDDAKGGALWAAIGIDDQLQIFAADGQRLWEGNETVGGHRAGVERRDPDSIQGNFRQTVYRSARLDLGPDGVLLVPVNEGLRFLSQQRKYSKSRVVAYAWDGFSLREVWKTPDESTYLADFALFDADNDGRDELVTAIVTGSGWFSLGKTHSVFQVYELP</sequence>
<dbReference type="AlphaFoldDB" id="A0A5D3WJR7"/>
<dbReference type="RefSeq" id="WP_148895137.1">
    <property type="nucleotide sequence ID" value="NZ_VNIB01000003.1"/>
</dbReference>
<evidence type="ECO:0000256" key="1">
    <source>
        <dbReference type="ARBA" id="ARBA00022729"/>
    </source>
</evidence>